<dbReference type="GO" id="GO:0016702">
    <property type="term" value="F:oxidoreductase activity, acting on single donors with incorporation of molecular oxygen, incorporation of two atoms of oxygen"/>
    <property type="evidence" value="ECO:0007669"/>
    <property type="project" value="InterPro"/>
</dbReference>
<keyword evidence="3" id="KW-0479">Metal-binding</keyword>
<organism evidence="6 7">
    <name type="scientific">Pelagomonas calceolata</name>
    <dbReference type="NCBI Taxonomy" id="35677"/>
    <lineage>
        <taxon>Eukaryota</taxon>
        <taxon>Sar</taxon>
        <taxon>Stramenopiles</taxon>
        <taxon>Ochrophyta</taxon>
        <taxon>Pelagophyceae</taxon>
        <taxon>Pelagomonadales</taxon>
        <taxon>Pelagomonadaceae</taxon>
        <taxon>Pelagomonas</taxon>
    </lineage>
</organism>
<dbReference type="Pfam" id="PF03055">
    <property type="entry name" value="RPE65"/>
    <property type="match status" value="1"/>
</dbReference>
<keyword evidence="7" id="KW-1185">Reference proteome</keyword>
<reference evidence="6" key="1">
    <citation type="submission" date="2021-11" db="EMBL/GenBank/DDBJ databases">
        <authorList>
            <consortium name="Genoscope - CEA"/>
            <person name="William W."/>
        </authorList>
    </citation>
    <scope>NUCLEOTIDE SEQUENCE</scope>
</reference>
<feature type="signal peptide" evidence="5">
    <location>
        <begin position="1"/>
        <end position="18"/>
    </location>
</feature>
<comment type="cofactor">
    <cofactor evidence="1">
        <name>Fe(2+)</name>
        <dbReference type="ChEBI" id="CHEBI:29033"/>
    </cofactor>
</comment>
<gene>
    <name evidence="6" type="ORF">PECAL_3P17300</name>
</gene>
<feature type="chain" id="PRO_5035284021" evidence="5">
    <location>
        <begin position="19"/>
        <end position="441"/>
    </location>
</feature>
<evidence type="ECO:0000256" key="5">
    <source>
        <dbReference type="SAM" id="SignalP"/>
    </source>
</evidence>
<comment type="similarity">
    <text evidence="2">Belongs to the carotenoid oxygenase family.</text>
</comment>
<evidence type="ECO:0000256" key="3">
    <source>
        <dbReference type="ARBA" id="ARBA00022723"/>
    </source>
</evidence>
<dbReference type="OrthoDB" id="407010at2759"/>
<name>A0A8J2SJL6_9STRA</name>
<dbReference type="Proteomes" id="UP000789595">
    <property type="component" value="Unassembled WGS sequence"/>
</dbReference>
<proteinExistence type="inferred from homology"/>
<dbReference type="InterPro" id="IPR004294">
    <property type="entry name" value="Carotenoid_Oase"/>
</dbReference>
<evidence type="ECO:0000256" key="1">
    <source>
        <dbReference type="ARBA" id="ARBA00001954"/>
    </source>
</evidence>
<evidence type="ECO:0000256" key="2">
    <source>
        <dbReference type="ARBA" id="ARBA00006787"/>
    </source>
</evidence>
<dbReference type="EMBL" id="CAKKNE010000003">
    <property type="protein sequence ID" value="CAH0371778.1"/>
    <property type="molecule type" value="Genomic_DNA"/>
</dbReference>
<sequence>MRAMRSLLLVGAAALVPPQRMKQKATIRRASEKSTLTEAGEYEAVAIQAEFPADLRGTLYRLGPGGALRRGQQRDPYGFCLGVTFGGDGSCVARARYVRTEAFLRDRRGMPEGSPLAERNVGKKLLYWADRLFALTDGCKPYMVDPLSLGTQKKSELGGLLKEADDGFDEGVRCNGDGTKLCQAFFDKGLPFIGGDCIEWRDFDSDFRASGVVAKLPLPKGVALKTWAPTPTGFVCVLSDNSVTILKRGNDAGNEVGRIAGLTHIINARDAPGGAELDAVVDGTLVRITSSLATEPLSEHAVTEATPLGDDFLVNTAVGGLVLVRDGREAASYAAPDRRAGAPTASGAYVLCLLHGADATEVAALRAADLAEVARAPLPHACGGGAGPFVAGVAPTLDEIQSAETLARLYARKASEWNEVDGGFSGLGIKSFLFPKGVSGG</sequence>
<protein>
    <submittedName>
        <fullName evidence="6">Uncharacterized protein</fullName>
    </submittedName>
</protein>
<dbReference type="AlphaFoldDB" id="A0A8J2SJL6"/>
<comment type="caution">
    <text evidence="6">The sequence shown here is derived from an EMBL/GenBank/DDBJ whole genome shotgun (WGS) entry which is preliminary data.</text>
</comment>
<accession>A0A8J2SJL6</accession>
<evidence type="ECO:0000313" key="6">
    <source>
        <dbReference type="EMBL" id="CAH0371778.1"/>
    </source>
</evidence>
<evidence type="ECO:0000256" key="4">
    <source>
        <dbReference type="ARBA" id="ARBA00023004"/>
    </source>
</evidence>
<keyword evidence="4" id="KW-0408">Iron</keyword>
<evidence type="ECO:0000313" key="7">
    <source>
        <dbReference type="Proteomes" id="UP000789595"/>
    </source>
</evidence>
<dbReference type="GO" id="GO:0046872">
    <property type="term" value="F:metal ion binding"/>
    <property type="evidence" value="ECO:0007669"/>
    <property type="project" value="UniProtKB-KW"/>
</dbReference>
<keyword evidence="5" id="KW-0732">Signal</keyword>